<dbReference type="RefSeq" id="WP_141372693.1">
    <property type="nucleotide sequence ID" value="NZ_BJLR01000030.1"/>
</dbReference>
<feature type="domain" description="DUF7379" evidence="1">
    <location>
        <begin position="238"/>
        <end position="413"/>
    </location>
</feature>
<dbReference type="EMBL" id="BJLR01000030">
    <property type="protein sequence ID" value="GEA89336.1"/>
    <property type="molecule type" value="Genomic_DNA"/>
</dbReference>
<reference evidence="2" key="1">
    <citation type="submission" date="2019-06" db="EMBL/GenBank/DDBJ databases">
        <title>Whole genome shotgun sequence of Cellulomonas cellasea NBRC 3753.</title>
        <authorList>
            <person name="Hosoyama A."/>
            <person name="Uohara A."/>
            <person name="Ohji S."/>
            <person name="Ichikawa N."/>
        </authorList>
    </citation>
    <scope>NUCLEOTIDE SEQUENCE [LARGE SCALE GENOMIC DNA]</scope>
    <source>
        <strain evidence="2">NBRC 3753</strain>
    </source>
</reference>
<organism evidence="2 3">
    <name type="scientific">Cellulomonas cellasea</name>
    <dbReference type="NCBI Taxonomy" id="43670"/>
    <lineage>
        <taxon>Bacteria</taxon>
        <taxon>Bacillati</taxon>
        <taxon>Actinomycetota</taxon>
        <taxon>Actinomycetes</taxon>
        <taxon>Micrococcales</taxon>
        <taxon>Cellulomonadaceae</taxon>
        <taxon>Cellulomonas</taxon>
    </lineage>
</organism>
<dbReference type="Pfam" id="PF24096">
    <property type="entry name" value="DUF7379"/>
    <property type="match status" value="1"/>
</dbReference>
<evidence type="ECO:0000313" key="2">
    <source>
        <dbReference type="EMBL" id="GEA89336.1"/>
    </source>
</evidence>
<protein>
    <recommendedName>
        <fullName evidence="1">DUF7379 domain-containing protein</fullName>
    </recommendedName>
</protein>
<evidence type="ECO:0000313" key="3">
    <source>
        <dbReference type="Proteomes" id="UP000317046"/>
    </source>
</evidence>
<dbReference type="InterPro" id="IPR055803">
    <property type="entry name" value="DUF7379"/>
</dbReference>
<dbReference type="AlphaFoldDB" id="A0A4Y3L101"/>
<dbReference type="SUPFAM" id="SSF53474">
    <property type="entry name" value="alpha/beta-Hydrolases"/>
    <property type="match status" value="1"/>
</dbReference>
<dbReference type="Proteomes" id="UP000317046">
    <property type="component" value="Unassembled WGS sequence"/>
</dbReference>
<accession>A0A4Y3L101</accession>
<dbReference type="Gene3D" id="3.40.50.1820">
    <property type="entry name" value="alpha/beta hydrolase"/>
    <property type="match status" value="1"/>
</dbReference>
<name>A0A4Y3L101_9CELL</name>
<sequence length="503" mass="52946">MPLLDVDTALDLPGARIRSVGVAAEVDAVPREQAGGRRSDAAELDVELADHGVPERGARLLADTLARLEMRPVLTIPLTDVSTVTTGGPHRGDADEPSLEVTVEAPLPDEGQVVLEVDATGVVAWHVPLAAEASAERSGLEQVFRIPVRQRDVPGEPPDGSAERGVLGFGVRKVLEVLRYPLHAAAGAVGELAVAAWEGRFRPYGARLGSSVQALAARADGFALSADQVRSWDGRPTLLLLHGTFSTGTAAFSHLLGDADLARTLRDTYESRVLVLDHPSLHVDPVENARWLLARLPPDLDLVLDVVAHSRGGLVARALAAPQTAEGLHRRPVQVRTTIHVGTPNSGTVLAGPERWGTLLDIMTNLAVLLPDDTVSAPLTAVIETVKQVATGVLDGLDGLRAMAPGSDLLGNLTVPPSARGRVFTVASDYEAVDAPVPLRALDVLVDPFFGEGNDLVVPSQGVSTGMGALESHVVPRAPSVTHTAYFRDPAVRRLVAGWLSGG</sequence>
<comment type="caution">
    <text evidence="2">The sequence shown here is derived from an EMBL/GenBank/DDBJ whole genome shotgun (WGS) entry which is preliminary data.</text>
</comment>
<evidence type="ECO:0000259" key="1">
    <source>
        <dbReference type="Pfam" id="PF24096"/>
    </source>
</evidence>
<keyword evidence="3" id="KW-1185">Reference proteome</keyword>
<gene>
    <name evidence="2" type="ORF">CCE01nite_32850</name>
</gene>
<dbReference type="InterPro" id="IPR029058">
    <property type="entry name" value="AB_hydrolase_fold"/>
</dbReference>
<proteinExistence type="predicted"/>